<dbReference type="AlphaFoldDB" id="A0A9D1ER13"/>
<reference evidence="2" key="2">
    <citation type="journal article" date="2021" name="PeerJ">
        <title>Extensive microbial diversity within the chicken gut microbiome revealed by metagenomics and culture.</title>
        <authorList>
            <person name="Gilroy R."/>
            <person name="Ravi A."/>
            <person name="Getino M."/>
            <person name="Pursley I."/>
            <person name="Horton D.L."/>
            <person name="Alikhan N.F."/>
            <person name="Baker D."/>
            <person name="Gharbi K."/>
            <person name="Hall N."/>
            <person name="Watson M."/>
            <person name="Adriaenssens E.M."/>
            <person name="Foster-Nyarko E."/>
            <person name="Jarju S."/>
            <person name="Secka A."/>
            <person name="Antonio M."/>
            <person name="Oren A."/>
            <person name="Chaudhuri R.R."/>
            <person name="La Ragione R."/>
            <person name="Hildebrand F."/>
            <person name="Pallen M.J."/>
        </authorList>
    </citation>
    <scope>NUCLEOTIDE SEQUENCE</scope>
    <source>
        <strain evidence="2">CHK190-19873</strain>
    </source>
</reference>
<sequence>MAKEIIERIRQAEAEAESIEAAAAREAKEMKEKAVREAAAERQKALERAEAENASALAQAEARCRAMMDEALALEAEEEARICLSANEKRKQAVREMIAALI</sequence>
<gene>
    <name evidence="2" type="ORF">IAB44_03450</name>
</gene>
<proteinExistence type="predicted"/>
<accession>A0A9D1ER13</accession>
<reference evidence="2" key="1">
    <citation type="submission" date="2020-10" db="EMBL/GenBank/DDBJ databases">
        <authorList>
            <person name="Gilroy R."/>
        </authorList>
    </citation>
    <scope>NUCLEOTIDE SEQUENCE</scope>
    <source>
        <strain evidence="2">CHK190-19873</strain>
    </source>
</reference>
<protein>
    <submittedName>
        <fullName evidence="2">Uncharacterized protein</fullName>
    </submittedName>
</protein>
<dbReference type="EMBL" id="DVIQ01000020">
    <property type="protein sequence ID" value="HIS30594.1"/>
    <property type="molecule type" value="Genomic_DNA"/>
</dbReference>
<name>A0A9D1ER13_9FIRM</name>
<dbReference type="Proteomes" id="UP000823935">
    <property type="component" value="Unassembled WGS sequence"/>
</dbReference>
<evidence type="ECO:0000256" key="1">
    <source>
        <dbReference type="SAM" id="Coils"/>
    </source>
</evidence>
<organism evidence="2 3">
    <name type="scientific">Candidatus Limivivens intestinipullorum</name>
    <dbReference type="NCBI Taxonomy" id="2840858"/>
    <lineage>
        <taxon>Bacteria</taxon>
        <taxon>Bacillati</taxon>
        <taxon>Bacillota</taxon>
        <taxon>Clostridia</taxon>
        <taxon>Lachnospirales</taxon>
        <taxon>Lachnospiraceae</taxon>
        <taxon>Lachnospiraceae incertae sedis</taxon>
        <taxon>Candidatus Limivivens</taxon>
    </lineage>
</organism>
<evidence type="ECO:0000313" key="3">
    <source>
        <dbReference type="Proteomes" id="UP000823935"/>
    </source>
</evidence>
<feature type="coiled-coil region" evidence="1">
    <location>
        <begin position="2"/>
        <end position="77"/>
    </location>
</feature>
<comment type="caution">
    <text evidence="2">The sequence shown here is derived from an EMBL/GenBank/DDBJ whole genome shotgun (WGS) entry which is preliminary data.</text>
</comment>
<evidence type="ECO:0000313" key="2">
    <source>
        <dbReference type="EMBL" id="HIS30594.1"/>
    </source>
</evidence>
<keyword evidence="1" id="KW-0175">Coiled coil</keyword>